<gene>
    <name evidence="2" type="ORF">SAMN02745172_00534</name>
</gene>
<dbReference type="RefSeq" id="WP_139282378.1">
    <property type="nucleotide sequence ID" value="NZ_FRXO01000001.1"/>
</dbReference>
<evidence type="ECO:0000256" key="1">
    <source>
        <dbReference type="SAM" id="SignalP"/>
    </source>
</evidence>
<dbReference type="OrthoDB" id="8161171at2"/>
<evidence type="ECO:0000313" key="3">
    <source>
        <dbReference type="Proteomes" id="UP000186406"/>
    </source>
</evidence>
<proteinExistence type="predicted"/>
<reference evidence="2 3" key="1">
    <citation type="submission" date="2016-12" db="EMBL/GenBank/DDBJ databases">
        <authorList>
            <person name="Song W.-J."/>
            <person name="Kurnit D.M."/>
        </authorList>
    </citation>
    <scope>NUCLEOTIDE SEQUENCE [LARGE SCALE GENOMIC DNA]</scope>
    <source>
        <strain evidence="2 3">DSM 19599</strain>
    </source>
</reference>
<evidence type="ECO:0000313" key="2">
    <source>
        <dbReference type="EMBL" id="SHO61059.1"/>
    </source>
</evidence>
<dbReference type="AlphaFoldDB" id="A0A1M7Z879"/>
<keyword evidence="1" id="KW-0732">Signal</keyword>
<accession>A0A1M7Z879</accession>
<feature type="signal peptide" evidence="1">
    <location>
        <begin position="1"/>
        <end position="26"/>
    </location>
</feature>
<keyword evidence="3" id="KW-1185">Reference proteome</keyword>
<feature type="chain" id="PRO_5012771392" evidence="1">
    <location>
        <begin position="27"/>
        <end position="196"/>
    </location>
</feature>
<protein>
    <submittedName>
        <fullName evidence="2">Uncharacterized protein</fullName>
    </submittedName>
</protein>
<dbReference type="Proteomes" id="UP000186406">
    <property type="component" value="Unassembled WGS sequence"/>
</dbReference>
<organism evidence="2 3">
    <name type="scientific">Pseudoxanthobacter soli DSM 19599</name>
    <dbReference type="NCBI Taxonomy" id="1123029"/>
    <lineage>
        <taxon>Bacteria</taxon>
        <taxon>Pseudomonadati</taxon>
        <taxon>Pseudomonadota</taxon>
        <taxon>Alphaproteobacteria</taxon>
        <taxon>Hyphomicrobiales</taxon>
        <taxon>Segnochrobactraceae</taxon>
        <taxon>Pseudoxanthobacter</taxon>
    </lineage>
</organism>
<dbReference type="EMBL" id="FRXO01000001">
    <property type="protein sequence ID" value="SHO61059.1"/>
    <property type="molecule type" value="Genomic_DNA"/>
</dbReference>
<sequence>MPVVRPIRLCLAALLAAGIAIAPVRAANVETINVPGLGVLEVDSYDAKVVKVDREKRKVWLKGLKGNQYAIPVPPVFGPLDRVKPGNNLRIRFIEGVLTDVSKPKTGTPGLAIDDTVVQGELDGYPADFFARRLVAVTKLVSVDAAKGTASFEGFDHVIHEVKAQAPAVKAALKTMSVGDLVQVTYIEATSIRILS</sequence>
<name>A0A1M7Z879_9HYPH</name>